<evidence type="ECO:0000259" key="7">
    <source>
        <dbReference type="PROSITE" id="PS50888"/>
    </source>
</evidence>
<keyword evidence="4" id="KW-0804">Transcription</keyword>
<feature type="compositionally biased region" description="Low complexity" evidence="6">
    <location>
        <begin position="1"/>
        <end position="23"/>
    </location>
</feature>
<organism evidence="8 9">
    <name type="scientific">Mucor velutinosus</name>
    <dbReference type="NCBI Taxonomy" id="708070"/>
    <lineage>
        <taxon>Eukaryota</taxon>
        <taxon>Fungi</taxon>
        <taxon>Fungi incertae sedis</taxon>
        <taxon>Mucoromycota</taxon>
        <taxon>Mucoromycotina</taxon>
        <taxon>Mucoromycetes</taxon>
        <taxon>Mucorales</taxon>
        <taxon>Mucorineae</taxon>
        <taxon>Mucoraceae</taxon>
        <taxon>Mucor</taxon>
    </lineage>
</organism>
<keyword evidence="5" id="KW-0539">Nucleus</keyword>
<keyword evidence="3" id="KW-0010">Activator</keyword>
<feature type="region of interest" description="Disordered" evidence="6">
    <location>
        <begin position="83"/>
        <end position="133"/>
    </location>
</feature>
<gene>
    <name evidence="8" type="ORF">ATC70_007593</name>
</gene>
<proteinExistence type="predicted"/>
<dbReference type="RefSeq" id="XP_064675909.1">
    <property type="nucleotide sequence ID" value="XM_064826852.1"/>
</dbReference>
<dbReference type="GeneID" id="89951279"/>
<feature type="compositionally biased region" description="Pro residues" evidence="6">
    <location>
        <begin position="382"/>
        <end position="393"/>
    </location>
</feature>
<protein>
    <submittedName>
        <fullName evidence="8">AcidPPc domain-containing protein</fullName>
    </submittedName>
</protein>
<feature type="compositionally biased region" description="Low complexity" evidence="6">
    <location>
        <begin position="370"/>
        <end position="381"/>
    </location>
</feature>
<reference evidence="8 9" key="1">
    <citation type="submission" date="2022-11" db="EMBL/GenBank/DDBJ databases">
        <title>Mucor velutinosus strain NIH1002 WGS.</title>
        <authorList>
            <person name="Subramanian P."/>
            <person name="Mullikin J.C."/>
            <person name="Segre J.A."/>
            <person name="Zelazny A.M."/>
        </authorList>
    </citation>
    <scope>NUCLEOTIDE SEQUENCE [LARGE SCALE GENOMIC DNA]</scope>
    <source>
        <strain evidence="8 9">NIH1002</strain>
    </source>
</reference>
<evidence type="ECO:0000256" key="6">
    <source>
        <dbReference type="SAM" id="MobiDB-lite"/>
    </source>
</evidence>
<feature type="compositionally biased region" description="Acidic residues" evidence="6">
    <location>
        <begin position="316"/>
        <end position="330"/>
    </location>
</feature>
<accession>A0AAN7HVJ0</accession>
<feature type="compositionally biased region" description="Low complexity" evidence="6">
    <location>
        <begin position="120"/>
        <end position="133"/>
    </location>
</feature>
<dbReference type="PROSITE" id="PS50888">
    <property type="entry name" value="BHLH"/>
    <property type="match status" value="1"/>
</dbReference>
<dbReference type="GO" id="GO:0090575">
    <property type="term" value="C:RNA polymerase II transcription regulator complex"/>
    <property type="evidence" value="ECO:0007669"/>
    <property type="project" value="TreeGrafter"/>
</dbReference>
<feature type="region of interest" description="Disordered" evidence="6">
    <location>
        <begin position="1"/>
        <end position="52"/>
    </location>
</feature>
<dbReference type="Proteomes" id="UP001304243">
    <property type="component" value="Unassembled WGS sequence"/>
</dbReference>
<evidence type="ECO:0000256" key="3">
    <source>
        <dbReference type="ARBA" id="ARBA00023159"/>
    </source>
</evidence>
<dbReference type="Pfam" id="PF00010">
    <property type="entry name" value="HLH"/>
    <property type="match status" value="1"/>
</dbReference>
<dbReference type="EMBL" id="JASEJX010000039">
    <property type="protein sequence ID" value="KAK4509243.1"/>
    <property type="molecule type" value="Genomic_DNA"/>
</dbReference>
<dbReference type="GO" id="GO:0003700">
    <property type="term" value="F:DNA-binding transcription factor activity"/>
    <property type="evidence" value="ECO:0007669"/>
    <property type="project" value="TreeGrafter"/>
</dbReference>
<dbReference type="SMART" id="SM00353">
    <property type="entry name" value="HLH"/>
    <property type="match status" value="1"/>
</dbReference>
<evidence type="ECO:0000313" key="8">
    <source>
        <dbReference type="EMBL" id="KAK4509243.1"/>
    </source>
</evidence>
<dbReference type="PANTHER" id="PTHR10328">
    <property type="entry name" value="PROTEIN MAX MYC-ASSOCIATED FACTOR X"/>
    <property type="match status" value="1"/>
</dbReference>
<evidence type="ECO:0000313" key="9">
    <source>
        <dbReference type="Proteomes" id="UP001304243"/>
    </source>
</evidence>
<evidence type="ECO:0000256" key="2">
    <source>
        <dbReference type="ARBA" id="ARBA00023125"/>
    </source>
</evidence>
<dbReference type="Gene3D" id="4.10.280.10">
    <property type="entry name" value="Helix-loop-helix DNA-binding domain"/>
    <property type="match status" value="1"/>
</dbReference>
<dbReference type="InterPro" id="IPR011598">
    <property type="entry name" value="bHLH_dom"/>
</dbReference>
<dbReference type="PANTHER" id="PTHR10328:SF3">
    <property type="entry name" value="PROTEIN MAX"/>
    <property type="match status" value="1"/>
</dbReference>
<feature type="region of interest" description="Disordered" evidence="6">
    <location>
        <begin position="370"/>
        <end position="394"/>
    </location>
</feature>
<keyword evidence="1" id="KW-0805">Transcription regulation</keyword>
<dbReference type="AlphaFoldDB" id="A0AAN7HVJ0"/>
<keyword evidence="2" id="KW-0238">DNA-binding</keyword>
<feature type="compositionally biased region" description="Low complexity" evidence="6">
    <location>
        <begin position="86"/>
        <end position="113"/>
    </location>
</feature>
<dbReference type="InterPro" id="IPR036638">
    <property type="entry name" value="HLH_DNA-bd_sf"/>
</dbReference>
<feature type="compositionally biased region" description="Polar residues" evidence="6">
    <location>
        <begin position="331"/>
        <end position="355"/>
    </location>
</feature>
<dbReference type="CDD" id="cd00083">
    <property type="entry name" value="bHLH_SF"/>
    <property type="match status" value="1"/>
</dbReference>
<feature type="compositionally biased region" description="Polar residues" evidence="6">
    <location>
        <begin position="295"/>
        <end position="306"/>
    </location>
</feature>
<dbReference type="GO" id="GO:0045944">
    <property type="term" value="P:positive regulation of transcription by RNA polymerase II"/>
    <property type="evidence" value="ECO:0007669"/>
    <property type="project" value="TreeGrafter"/>
</dbReference>
<feature type="compositionally biased region" description="Low complexity" evidence="6">
    <location>
        <begin position="178"/>
        <end position="187"/>
    </location>
</feature>
<dbReference type="SUPFAM" id="SSF47459">
    <property type="entry name" value="HLH, helix-loop-helix DNA-binding domain"/>
    <property type="match status" value="1"/>
</dbReference>
<evidence type="ECO:0000256" key="4">
    <source>
        <dbReference type="ARBA" id="ARBA00023163"/>
    </source>
</evidence>
<feature type="domain" description="BHLH" evidence="7">
    <location>
        <begin position="194"/>
        <end position="246"/>
    </location>
</feature>
<sequence length="427" mass="46103">MSDNNIASSSSSSSASSSLSISNMPPPPPNKKRKKSVTIAPSHPTQVALPPPLIPYPPPHLMPSYYPVYHQHPYFLSVGSQPPISPSLSPTLPSTSSTTAPATSSATSTAPAAQRILPKSPTSTPTTAATTAISPPTLAPTFNFYPYPMQISPQLHPTPVVGNAPPLSPVPLGIRHNSMSSTTSNSTADQREQARKVSHSAIERRRRERINDKILQLKDLIPSCSDRENLHKMTILQSAIDYITYLKKVIEDAPTLTEEDHPQPLPDQLQKSNSMLPTEVDQFTNQFSAHPLNAQPRSEATATSDTDGTKPTKAEEDVEVLEEEEDEEDSWSMSTSKIDGSKTVNTSMSTVTPLPSSGLKPMDVIKLNKSANVSSSSSSCPTPSPIVPPPAPPKIIVNSQEVVHQEEDTATSYSHTERNMNLENILC</sequence>
<dbReference type="GO" id="GO:0046983">
    <property type="term" value="F:protein dimerization activity"/>
    <property type="evidence" value="ECO:0007669"/>
    <property type="project" value="InterPro"/>
</dbReference>
<feature type="compositionally biased region" description="Basic and acidic residues" evidence="6">
    <location>
        <begin position="189"/>
        <end position="201"/>
    </location>
</feature>
<name>A0AAN7HVJ0_9FUNG</name>
<evidence type="ECO:0000256" key="5">
    <source>
        <dbReference type="ARBA" id="ARBA00023242"/>
    </source>
</evidence>
<dbReference type="GO" id="GO:0003677">
    <property type="term" value="F:DNA binding"/>
    <property type="evidence" value="ECO:0007669"/>
    <property type="project" value="UniProtKB-KW"/>
</dbReference>
<keyword evidence="9" id="KW-1185">Reference proteome</keyword>
<feature type="region of interest" description="Disordered" evidence="6">
    <location>
        <begin position="290"/>
        <end position="357"/>
    </location>
</feature>
<comment type="caution">
    <text evidence="8">The sequence shown here is derived from an EMBL/GenBank/DDBJ whole genome shotgun (WGS) entry which is preliminary data.</text>
</comment>
<feature type="region of interest" description="Disordered" evidence="6">
    <location>
        <begin position="178"/>
        <end position="201"/>
    </location>
</feature>
<evidence type="ECO:0000256" key="1">
    <source>
        <dbReference type="ARBA" id="ARBA00023015"/>
    </source>
</evidence>